<feature type="transmembrane region" description="Helical" evidence="1">
    <location>
        <begin position="12"/>
        <end position="35"/>
    </location>
</feature>
<evidence type="ECO:0000313" key="2">
    <source>
        <dbReference type="EMBL" id="KKC39341.1"/>
    </source>
</evidence>
<comment type="caution">
    <text evidence="2">The sequence shown here is derived from an EMBL/GenBank/DDBJ whole genome shotgun (WGS) entry which is preliminary data.</text>
</comment>
<dbReference type="RefSeq" id="WP_046138430.1">
    <property type="nucleotide sequence ID" value="NZ_LANJ01000011.1"/>
</dbReference>
<dbReference type="OrthoDB" id="885342at2"/>
<sequence>MKTTPQLSHGLLLTAAAGFTDVIGFIELSGHYISFMSGNTTQLGDAIGTGDWSGILLPALLLLLFFVGSAIGAYVAIFTGPSWAACATTGVVLVSLIATLILAYLGAAPDQFMLVLAAGAGAQNAILPAAGSVRLGITFVTGTLFAAGQDFARATLGQAPRWRWAQHLLVWASLLFGALLGTLAYGALGIGSLLVTAALYAVFVVAFLRGKPEDVIN</sequence>
<dbReference type="Pfam" id="PF06912">
    <property type="entry name" value="DUF1275"/>
    <property type="match status" value="1"/>
</dbReference>
<feature type="transmembrane region" description="Helical" evidence="1">
    <location>
        <begin position="125"/>
        <end position="147"/>
    </location>
</feature>
<feature type="transmembrane region" description="Helical" evidence="1">
    <location>
        <begin position="168"/>
        <end position="187"/>
    </location>
</feature>
<feature type="transmembrane region" description="Helical" evidence="1">
    <location>
        <begin position="84"/>
        <end position="105"/>
    </location>
</feature>
<reference evidence="2 3" key="1">
    <citation type="submission" date="2015-03" db="EMBL/GenBank/DDBJ databases">
        <authorList>
            <person name="Lepp D."/>
            <person name="Hassan Y.I."/>
            <person name="Li X.-Z."/>
            <person name="Zhou T."/>
        </authorList>
    </citation>
    <scope>NUCLEOTIDE SEQUENCE [LARGE SCALE GENOMIC DNA]</scope>
    <source>
        <strain evidence="2 3">E84</strain>
    </source>
</reference>
<dbReference type="InterPro" id="IPR010699">
    <property type="entry name" value="DUF1275"/>
</dbReference>
<feature type="transmembrane region" description="Helical" evidence="1">
    <location>
        <begin position="55"/>
        <end position="77"/>
    </location>
</feature>
<protein>
    <recommendedName>
        <fullName evidence="4">DUF1275 domain-containing protein</fullName>
    </recommendedName>
</protein>
<dbReference type="PANTHER" id="PTHR37314:SF4">
    <property type="entry name" value="UPF0700 TRANSMEMBRANE PROTEIN YOAK"/>
    <property type="match status" value="1"/>
</dbReference>
<dbReference type="STRING" id="1293439.WH87_03745"/>
<proteinExistence type="predicted"/>
<dbReference type="Proteomes" id="UP000033411">
    <property type="component" value="Unassembled WGS sequence"/>
</dbReference>
<accession>A0A0F5QF16</accession>
<evidence type="ECO:0008006" key="4">
    <source>
        <dbReference type="Google" id="ProtNLM"/>
    </source>
</evidence>
<keyword evidence="1" id="KW-0812">Transmembrane</keyword>
<dbReference type="AlphaFoldDB" id="A0A0F5QF16"/>
<keyword evidence="3" id="KW-1185">Reference proteome</keyword>
<dbReference type="PATRIC" id="fig|1293439.3.peg.305"/>
<organism evidence="2 3">
    <name type="scientific">Devosia epidermidihirudinis</name>
    <dbReference type="NCBI Taxonomy" id="1293439"/>
    <lineage>
        <taxon>Bacteria</taxon>
        <taxon>Pseudomonadati</taxon>
        <taxon>Pseudomonadota</taxon>
        <taxon>Alphaproteobacteria</taxon>
        <taxon>Hyphomicrobiales</taxon>
        <taxon>Devosiaceae</taxon>
        <taxon>Devosia</taxon>
    </lineage>
</organism>
<dbReference type="EMBL" id="LANJ01000011">
    <property type="protein sequence ID" value="KKC39341.1"/>
    <property type="molecule type" value="Genomic_DNA"/>
</dbReference>
<evidence type="ECO:0000256" key="1">
    <source>
        <dbReference type="SAM" id="Phobius"/>
    </source>
</evidence>
<keyword evidence="1" id="KW-1133">Transmembrane helix</keyword>
<evidence type="ECO:0000313" key="3">
    <source>
        <dbReference type="Proteomes" id="UP000033411"/>
    </source>
</evidence>
<name>A0A0F5QF16_9HYPH</name>
<gene>
    <name evidence="2" type="ORF">WH87_03745</name>
</gene>
<feature type="transmembrane region" description="Helical" evidence="1">
    <location>
        <begin position="193"/>
        <end position="210"/>
    </location>
</feature>
<keyword evidence="1" id="KW-0472">Membrane</keyword>
<dbReference type="PANTHER" id="PTHR37314">
    <property type="entry name" value="SLR0142 PROTEIN"/>
    <property type="match status" value="1"/>
</dbReference>